<dbReference type="PANTHER" id="PTHR11260">
    <property type="entry name" value="GLUTATHIONE S-TRANSFERASE, GST, SUPERFAMILY, GST DOMAIN CONTAINING"/>
    <property type="match status" value="1"/>
</dbReference>
<dbReference type="InterPro" id="IPR010987">
    <property type="entry name" value="Glutathione-S-Trfase_C-like"/>
</dbReference>
<dbReference type="SFLD" id="SFLDS00019">
    <property type="entry name" value="Glutathione_Transferase_(cytos"/>
    <property type="match status" value="1"/>
</dbReference>
<dbReference type="PANTHER" id="PTHR11260:SF569">
    <property type="entry name" value="GLUTATHIONE TRANSFERASE"/>
    <property type="match status" value="1"/>
</dbReference>
<dbReference type="InterPro" id="IPR040079">
    <property type="entry name" value="Glutathione_S-Trfase"/>
</dbReference>
<reference evidence="7" key="2">
    <citation type="submission" date="2020-10" db="EMBL/GenBank/DDBJ databases">
        <authorList>
            <person name="Cooper E.A."/>
            <person name="Brenton Z.W."/>
            <person name="Flinn B.S."/>
            <person name="Jenkins J."/>
            <person name="Shu S."/>
            <person name="Flowers D."/>
            <person name="Luo F."/>
            <person name="Wang Y."/>
            <person name="Xia P."/>
            <person name="Barry K."/>
            <person name="Daum C."/>
            <person name="Lipzen A."/>
            <person name="Yoshinaga Y."/>
            <person name="Schmutz J."/>
            <person name="Saski C."/>
            <person name="Vermerris W."/>
            <person name="Kresovich S."/>
        </authorList>
    </citation>
    <scope>NUCLEOTIDE SEQUENCE</scope>
</reference>
<dbReference type="PROSITE" id="PS50404">
    <property type="entry name" value="GST_NTER"/>
    <property type="match status" value="1"/>
</dbReference>
<comment type="similarity">
    <text evidence="4">Belongs to the GST superfamily.</text>
</comment>
<organism evidence="7 8">
    <name type="scientific">Sorghum bicolor</name>
    <name type="common">Sorghum</name>
    <name type="synonym">Sorghum vulgare</name>
    <dbReference type="NCBI Taxonomy" id="4558"/>
    <lineage>
        <taxon>Eukaryota</taxon>
        <taxon>Viridiplantae</taxon>
        <taxon>Streptophyta</taxon>
        <taxon>Embryophyta</taxon>
        <taxon>Tracheophyta</taxon>
        <taxon>Spermatophyta</taxon>
        <taxon>Magnoliopsida</taxon>
        <taxon>Liliopsida</taxon>
        <taxon>Poales</taxon>
        <taxon>Poaceae</taxon>
        <taxon>PACMAD clade</taxon>
        <taxon>Panicoideae</taxon>
        <taxon>Andropogonodae</taxon>
        <taxon>Andropogoneae</taxon>
        <taxon>Sorghinae</taxon>
        <taxon>Sorghum</taxon>
    </lineage>
</organism>
<dbReference type="SFLD" id="SFLDG00358">
    <property type="entry name" value="Main_(cytGST)"/>
    <property type="match status" value="1"/>
</dbReference>
<gene>
    <name evidence="7" type="ORF">BDA96_03G458400</name>
</gene>
<dbReference type="InterPro" id="IPR004045">
    <property type="entry name" value="Glutathione_S-Trfase_N"/>
</dbReference>
<dbReference type="Gene3D" id="3.40.30.10">
    <property type="entry name" value="Glutaredoxin"/>
    <property type="match status" value="1"/>
</dbReference>
<evidence type="ECO:0000256" key="4">
    <source>
        <dbReference type="RuleBase" id="RU003494"/>
    </source>
</evidence>
<dbReference type="Pfam" id="PF00043">
    <property type="entry name" value="GST_C"/>
    <property type="match status" value="1"/>
</dbReference>
<evidence type="ECO:0000256" key="1">
    <source>
        <dbReference type="ARBA" id="ARBA00012452"/>
    </source>
</evidence>
<comment type="caution">
    <text evidence="7">The sequence shown here is derived from an EMBL/GenBank/DDBJ whole genome shotgun (WGS) entry which is preliminary data.</text>
</comment>
<dbReference type="CDD" id="cd03058">
    <property type="entry name" value="GST_N_Tau"/>
    <property type="match status" value="1"/>
</dbReference>
<dbReference type="SUPFAM" id="SSF47616">
    <property type="entry name" value="GST C-terminal domain-like"/>
    <property type="match status" value="1"/>
</dbReference>
<name>A0A921RL10_SORBI</name>
<feature type="domain" description="GST N-terminal" evidence="5">
    <location>
        <begin position="21"/>
        <end position="100"/>
    </location>
</feature>
<dbReference type="GO" id="GO:0006749">
    <property type="term" value="P:glutathione metabolic process"/>
    <property type="evidence" value="ECO:0007669"/>
    <property type="project" value="InterPro"/>
</dbReference>
<dbReference type="Proteomes" id="UP000807115">
    <property type="component" value="Chromosome 3"/>
</dbReference>
<evidence type="ECO:0000259" key="6">
    <source>
        <dbReference type="PROSITE" id="PS50405"/>
    </source>
</evidence>
<evidence type="ECO:0000259" key="5">
    <source>
        <dbReference type="PROSITE" id="PS50404"/>
    </source>
</evidence>
<accession>A0A921RL10</accession>
<dbReference type="Gene3D" id="1.20.1050.10">
    <property type="match status" value="1"/>
</dbReference>
<keyword evidence="2" id="KW-0808">Transferase</keyword>
<dbReference type="InterPro" id="IPR036249">
    <property type="entry name" value="Thioredoxin-like_sf"/>
</dbReference>
<comment type="catalytic activity">
    <reaction evidence="3">
        <text>RX + glutathione = an S-substituted glutathione + a halide anion + H(+)</text>
        <dbReference type="Rhea" id="RHEA:16437"/>
        <dbReference type="ChEBI" id="CHEBI:15378"/>
        <dbReference type="ChEBI" id="CHEBI:16042"/>
        <dbReference type="ChEBI" id="CHEBI:17792"/>
        <dbReference type="ChEBI" id="CHEBI:57925"/>
        <dbReference type="ChEBI" id="CHEBI:90779"/>
        <dbReference type="EC" id="2.5.1.18"/>
    </reaction>
</comment>
<sequence>MVRCFSKKTASSQKNQRNMSTPVKVLGHLTSAFAHRVEAALRLKGVPYELIREDLSNKSELLLANNPVHKTVPVLLHGDQAICESLVIVEYIDEVFDGPPLLPADPYDRAMVRFWADFMDKLFVPFWMAHWVEGEAQKTLVEEVKQKLALLEAQLKGKRFFGGDTIGYIDIAACVLGPWLSMVEEVTGVVVLDEDEYPALRRWSKEYSSYEALKQCIPDRDQLVAFYTERKENYKMMAKAWLKQ</sequence>
<evidence type="ECO:0000313" key="7">
    <source>
        <dbReference type="EMBL" id="KAG0541005.1"/>
    </source>
</evidence>
<dbReference type="InterPro" id="IPR045073">
    <property type="entry name" value="Omega/Tau-like"/>
</dbReference>
<dbReference type="SUPFAM" id="SSF52833">
    <property type="entry name" value="Thioredoxin-like"/>
    <property type="match status" value="1"/>
</dbReference>
<dbReference type="FunFam" id="1.20.1050.10:FF:000012">
    <property type="entry name" value="Tau class glutathione S-transferase"/>
    <property type="match status" value="1"/>
</dbReference>
<dbReference type="InterPro" id="IPR004046">
    <property type="entry name" value="GST_C"/>
</dbReference>
<dbReference type="InterPro" id="IPR045074">
    <property type="entry name" value="GST_C_Tau"/>
</dbReference>
<dbReference type="Pfam" id="PF02798">
    <property type="entry name" value="GST_N"/>
    <property type="match status" value="1"/>
</dbReference>
<protein>
    <recommendedName>
        <fullName evidence="1">glutathione transferase</fullName>
        <ecNumber evidence="1">2.5.1.18</ecNumber>
    </recommendedName>
</protein>
<dbReference type="EC" id="2.5.1.18" evidence="1"/>
<reference evidence="7" key="1">
    <citation type="journal article" date="2019" name="BMC Genomics">
        <title>A new reference genome for Sorghum bicolor reveals high levels of sequence similarity between sweet and grain genotypes: implications for the genetics of sugar metabolism.</title>
        <authorList>
            <person name="Cooper E.A."/>
            <person name="Brenton Z.W."/>
            <person name="Flinn B.S."/>
            <person name="Jenkins J."/>
            <person name="Shu S."/>
            <person name="Flowers D."/>
            <person name="Luo F."/>
            <person name="Wang Y."/>
            <person name="Xia P."/>
            <person name="Barry K."/>
            <person name="Daum C."/>
            <person name="Lipzen A."/>
            <person name="Yoshinaga Y."/>
            <person name="Schmutz J."/>
            <person name="Saski C."/>
            <person name="Vermerris W."/>
            <person name="Kresovich S."/>
        </authorList>
    </citation>
    <scope>NUCLEOTIDE SEQUENCE</scope>
</reference>
<dbReference type="PROSITE" id="PS50405">
    <property type="entry name" value="GST_CTER"/>
    <property type="match status" value="1"/>
</dbReference>
<evidence type="ECO:0000256" key="3">
    <source>
        <dbReference type="ARBA" id="ARBA00047960"/>
    </source>
</evidence>
<dbReference type="EMBL" id="CM027682">
    <property type="protein sequence ID" value="KAG0541005.1"/>
    <property type="molecule type" value="Genomic_DNA"/>
</dbReference>
<proteinExistence type="inferred from homology"/>
<dbReference type="InterPro" id="IPR036282">
    <property type="entry name" value="Glutathione-S-Trfase_C_sf"/>
</dbReference>
<dbReference type="FunFam" id="3.40.30.10:FF:000200">
    <property type="entry name" value="Glutathione S-transferase"/>
    <property type="match status" value="1"/>
</dbReference>
<dbReference type="SFLD" id="SFLDG01152">
    <property type="entry name" value="Main.3:_Omega-_and_Tau-like"/>
    <property type="match status" value="1"/>
</dbReference>
<evidence type="ECO:0000256" key="2">
    <source>
        <dbReference type="ARBA" id="ARBA00022679"/>
    </source>
</evidence>
<dbReference type="AlphaFoldDB" id="A0A921RL10"/>
<dbReference type="GO" id="GO:0004364">
    <property type="term" value="F:glutathione transferase activity"/>
    <property type="evidence" value="ECO:0007669"/>
    <property type="project" value="UniProtKB-EC"/>
</dbReference>
<evidence type="ECO:0000313" key="8">
    <source>
        <dbReference type="Proteomes" id="UP000807115"/>
    </source>
</evidence>
<feature type="domain" description="GST C-terminal" evidence="6">
    <location>
        <begin position="105"/>
        <end position="227"/>
    </location>
</feature>
<dbReference type="CDD" id="cd03185">
    <property type="entry name" value="GST_C_Tau"/>
    <property type="match status" value="1"/>
</dbReference>